<feature type="chain" id="PRO_5029861064" description="AMIN domain-containing protein" evidence="2">
    <location>
        <begin position="23"/>
        <end position="800"/>
    </location>
</feature>
<keyword evidence="4" id="KW-1185">Reference proteome</keyword>
<dbReference type="EMBL" id="CP049056">
    <property type="protein sequence ID" value="QIE56970.1"/>
    <property type="molecule type" value="Genomic_DNA"/>
</dbReference>
<keyword evidence="2" id="KW-0732">Signal</keyword>
<dbReference type="RefSeq" id="WP_165101037.1">
    <property type="nucleotide sequence ID" value="NZ_CP049056.1"/>
</dbReference>
<name>A0A7L5BX59_9RHOB</name>
<evidence type="ECO:0000256" key="2">
    <source>
        <dbReference type="SAM" id="SignalP"/>
    </source>
</evidence>
<evidence type="ECO:0008006" key="5">
    <source>
        <dbReference type="Google" id="ProtNLM"/>
    </source>
</evidence>
<reference evidence="3 4" key="1">
    <citation type="submission" date="2020-02" db="EMBL/GenBank/DDBJ databases">
        <title>complete genome sequence of Rhodobacteraceae bacterium.</title>
        <authorList>
            <person name="Park J."/>
            <person name="Kim Y.-S."/>
            <person name="Kim K.-H."/>
        </authorList>
    </citation>
    <scope>NUCLEOTIDE SEQUENCE [LARGE SCALE GENOMIC DNA]</scope>
    <source>
        <strain evidence="3 4">RR4-56</strain>
    </source>
</reference>
<proteinExistence type="predicted"/>
<feature type="compositionally biased region" description="Low complexity" evidence="1">
    <location>
        <begin position="209"/>
        <end position="224"/>
    </location>
</feature>
<feature type="signal peptide" evidence="2">
    <location>
        <begin position="1"/>
        <end position="22"/>
    </location>
</feature>
<gene>
    <name evidence="3" type="ORF">G5B40_16905</name>
</gene>
<feature type="compositionally biased region" description="Pro residues" evidence="1">
    <location>
        <begin position="244"/>
        <end position="261"/>
    </location>
</feature>
<feature type="region of interest" description="Disordered" evidence="1">
    <location>
        <begin position="127"/>
        <end position="175"/>
    </location>
</feature>
<feature type="region of interest" description="Disordered" evidence="1">
    <location>
        <begin position="207"/>
        <end position="261"/>
    </location>
</feature>
<sequence length="800" mass="83401">MRRAPLIIAALSPALLAGVAAAEDGVVRLRASDVAHASRVEIPLGSTGFGIERTGARQIDLVITGEIGALDFSEIFPDARARRIVSARLAPDETAARLRFVLGCDCEYAARLEGGVLALEFRDPAQASEGADGSDAPRARQRAANEGTDRAPWRAPAPVPRGGSVDGGAPGAAPEDAPAEEIMIARRRLLEQLSRAADQGLVEFRSPEAEAAAASSSPAYEPAPAAAPQPPTPTETADAAPRPDAAPPEPPEMPPAPPAPLEIPVRARTAVDRAFPVGRGDTLAESAPCVADERLDVAAWPDPKKFVSERVRFSAVLIDEFGGVAPDAATGLARLYVAAGFGREALGVLDLFPNAVTDAALIRDLAHVVEGRRPPRDGPLAGAGPCSGRMALWFTAAGLRRGPVPDAAAAAMAEIDEEMIAAFAMLPASFRVLLGPMLMDDLLDRGETEKARRIDLILRRIPGDHGAAFDLARARLLTETGEETEAEALYARLGRRDLPESRDALLRLLQSRIARGAPIGVDLAEALATAAFIARGGPMERALKTAEIRARARAEGLGPALATVREAISRAPEAAIMLRDAGHAALEEAAADPKDGLAYTRAVMAHQHEISTEMAGDAARRRVAEELTTLGLANAALNFLKPAIGRGAPGVRRAEARARLALEDAEGALTALEGLNDLAAERLRAAAEEMQNRPAAALETLSGLEEAAGAEARAALAFRAGAWPAAAAAGPPARRLLAAYMARSRPEGAPAAALPPDLEGAADFVEPRSLTGEVTLGKARSVMEASAAARAIIKEALEDG</sequence>
<evidence type="ECO:0000313" key="3">
    <source>
        <dbReference type="EMBL" id="QIE56970.1"/>
    </source>
</evidence>
<dbReference type="AlphaFoldDB" id="A0A7L5BX59"/>
<accession>A0A7L5BX59</accession>
<evidence type="ECO:0000313" key="4">
    <source>
        <dbReference type="Proteomes" id="UP000503336"/>
    </source>
</evidence>
<feature type="compositionally biased region" description="Low complexity" evidence="1">
    <location>
        <begin position="234"/>
        <end position="243"/>
    </location>
</feature>
<dbReference type="Proteomes" id="UP000503336">
    <property type="component" value="Chromosome"/>
</dbReference>
<dbReference type="KEGG" id="hdh:G5B40_16905"/>
<organism evidence="3 4">
    <name type="scientific">Pikeienuella piscinae</name>
    <dbReference type="NCBI Taxonomy" id="2748098"/>
    <lineage>
        <taxon>Bacteria</taxon>
        <taxon>Pseudomonadati</taxon>
        <taxon>Pseudomonadota</taxon>
        <taxon>Alphaproteobacteria</taxon>
        <taxon>Rhodobacterales</taxon>
        <taxon>Paracoccaceae</taxon>
        <taxon>Pikeienuella</taxon>
    </lineage>
</organism>
<evidence type="ECO:0000256" key="1">
    <source>
        <dbReference type="SAM" id="MobiDB-lite"/>
    </source>
</evidence>
<protein>
    <recommendedName>
        <fullName evidence="5">AMIN domain-containing protein</fullName>
    </recommendedName>
</protein>